<feature type="transmembrane region" description="Helical" evidence="1">
    <location>
        <begin position="320"/>
        <end position="337"/>
    </location>
</feature>
<sequence>MRPIFLCLLLIFTFSCLPETRKVKAEIQNGILDLTNHSFQTAPFLSLEGDWFFFWEKTPLTIQKTDTPGLISLPTHWNKREENGMVLSGQGYATFRLKLILPKEGFSFPLAVLVGEQDTSHAVFVSGKYLGGSGIPNTNRENTISQVRSSLVILPTEGKSEIELDVMIANFSHRKGGPWNDIILAPYTEAQNHLTNRKMNETILASILGFVAIFFLIFYFFDKDVTHTLGIFAFSFIVLLRNVSTGERILLDWIPLDYQIILRIEYLSWFWSAPVLYHYFHSVFPQDFSQRIGNIFYSVSAVLTLALLAPSVYFTELASVYPFVFIGNGCFILYYLIKSYRNKRSESKTLLLGMGLLLLGAFNDSLHAEAIIHTTYIGPLTVVCFVFLQVFTFGKSFRKNLSHTKELADSLIALNSSYSRFVPKEFLNYLGKKDILEIDLGQQIQKKMTVLFADIRSFTEFSETLTPKENFDFLNSYLQRVGPIIRHNGGFIDKFIGDAIMALFPDSPNDAIRAAVQMQSEIRLYNTHRANCDYRPIQVGIGIHTGNLILGILGEHERMEGTVISDAVNLASRIEGITKMFGAEIVISADTFIEATDELGYDYRLLDKVSVKGKADSVFVVEVLDGYDPEKKEKIVKLKEDYVLALDAYRRQDYEAALDGFIQLVDACPEDNVSKIFVNICTSLAESAKYADKQEDSQTSANST</sequence>
<dbReference type="InterPro" id="IPR050697">
    <property type="entry name" value="Adenylyl/Guanylyl_Cyclase_3/4"/>
</dbReference>
<dbReference type="PANTHER" id="PTHR43081">
    <property type="entry name" value="ADENYLATE CYCLASE, TERMINAL-DIFFERENTIATION SPECIFIC-RELATED"/>
    <property type="match status" value="1"/>
</dbReference>
<evidence type="ECO:0000256" key="1">
    <source>
        <dbReference type="SAM" id="Phobius"/>
    </source>
</evidence>
<feature type="transmembrane region" description="Helical" evidence="1">
    <location>
        <begin position="228"/>
        <end position="244"/>
    </location>
</feature>
<dbReference type="Pfam" id="PF00211">
    <property type="entry name" value="Guanylate_cyc"/>
    <property type="match status" value="1"/>
</dbReference>
<comment type="caution">
    <text evidence="3">The sequence shown here is derived from an EMBL/GenBank/DDBJ whole genome shotgun (WGS) entry which is preliminary data.</text>
</comment>
<dbReference type="PANTHER" id="PTHR43081:SF1">
    <property type="entry name" value="ADENYLATE CYCLASE, TERMINAL-DIFFERENTIATION SPECIFIC"/>
    <property type="match status" value="1"/>
</dbReference>
<proteinExistence type="predicted"/>
<feature type="transmembrane region" description="Helical" evidence="1">
    <location>
        <begin position="374"/>
        <end position="393"/>
    </location>
</feature>
<accession>A0A4R9LX38</accession>
<protein>
    <submittedName>
        <fullName evidence="3">Adenylate/guanylate cyclase domain-containing protein</fullName>
    </submittedName>
</protein>
<dbReference type="CDD" id="cd07302">
    <property type="entry name" value="CHD"/>
    <property type="match status" value="1"/>
</dbReference>
<dbReference type="GO" id="GO:0004016">
    <property type="term" value="F:adenylate cyclase activity"/>
    <property type="evidence" value="ECO:0007669"/>
    <property type="project" value="UniProtKB-ARBA"/>
</dbReference>
<keyword evidence="1" id="KW-0812">Transmembrane</keyword>
<evidence type="ECO:0000313" key="4">
    <source>
        <dbReference type="Proteomes" id="UP000298058"/>
    </source>
</evidence>
<evidence type="ECO:0000313" key="3">
    <source>
        <dbReference type="EMBL" id="TGN18864.1"/>
    </source>
</evidence>
<dbReference type="OrthoDB" id="338211at2"/>
<dbReference type="InterPro" id="IPR011623">
    <property type="entry name" value="7TMR_DISM_rcpt_extracell_dom1"/>
</dbReference>
<keyword evidence="4" id="KW-1185">Reference proteome</keyword>
<gene>
    <name evidence="3" type="ORF">EHS15_10605</name>
</gene>
<dbReference type="RefSeq" id="WP_135760548.1">
    <property type="nucleotide sequence ID" value="NZ_RQHW01000042.1"/>
</dbReference>
<feature type="transmembrane region" description="Helical" evidence="1">
    <location>
        <begin position="292"/>
        <end position="314"/>
    </location>
</feature>
<keyword evidence="1" id="KW-0472">Membrane</keyword>
<dbReference type="GO" id="GO:0006171">
    <property type="term" value="P:cAMP biosynthetic process"/>
    <property type="evidence" value="ECO:0007669"/>
    <property type="project" value="TreeGrafter"/>
</dbReference>
<dbReference type="InterPro" id="IPR001054">
    <property type="entry name" value="A/G_cyclase"/>
</dbReference>
<organism evidence="3 4">
    <name type="scientific">Leptospira idonii</name>
    <dbReference type="NCBI Taxonomy" id="1193500"/>
    <lineage>
        <taxon>Bacteria</taxon>
        <taxon>Pseudomonadati</taxon>
        <taxon>Spirochaetota</taxon>
        <taxon>Spirochaetia</taxon>
        <taxon>Leptospirales</taxon>
        <taxon>Leptospiraceae</taxon>
        <taxon>Leptospira</taxon>
    </lineage>
</organism>
<dbReference type="AlphaFoldDB" id="A0A4R9LX38"/>
<name>A0A4R9LX38_9LEPT</name>
<dbReference type="Proteomes" id="UP000298058">
    <property type="component" value="Unassembled WGS sequence"/>
</dbReference>
<dbReference type="PROSITE" id="PS51257">
    <property type="entry name" value="PROKAR_LIPOPROTEIN"/>
    <property type="match status" value="1"/>
</dbReference>
<feature type="transmembrane region" description="Helical" evidence="1">
    <location>
        <begin position="260"/>
        <end position="280"/>
    </location>
</feature>
<dbReference type="Pfam" id="PF07695">
    <property type="entry name" value="7TMR-DISM_7TM"/>
    <property type="match status" value="1"/>
</dbReference>
<dbReference type="Gene3D" id="3.30.70.1230">
    <property type="entry name" value="Nucleotide cyclase"/>
    <property type="match status" value="1"/>
</dbReference>
<dbReference type="PROSITE" id="PS50125">
    <property type="entry name" value="GUANYLATE_CYCLASE_2"/>
    <property type="match status" value="1"/>
</dbReference>
<feature type="domain" description="Guanylate cyclase" evidence="2">
    <location>
        <begin position="449"/>
        <end position="575"/>
    </location>
</feature>
<reference evidence="3" key="1">
    <citation type="journal article" date="2019" name="PLoS Negl. Trop. Dis.">
        <title>Revisiting the worldwide diversity of Leptospira species in the environment.</title>
        <authorList>
            <person name="Vincent A.T."/>
            <person name="Schiettekatte O."/>
            <person name="Bourhy P."/>
            <person name="Veyrier F.J."/>
            <person name="Picardeau M."/>
        </authorList>
    </citation>
    <scope>NUCLEOTIDE SEQUENCE [LARGE SCALE GENOMIC DNA]</scope>
    <source>
        <strain evidence="3">201300427</strain>
    </source>
</reference>
<feature type="transmembrane region" description="Helical" evidence="1">
    <location>
        <begin position="349"/>
        <end position="368"/>
    </location>
</feature>
<keyword evidence="1" id="KW-1133">Transmembrane helix</keyword>
<dbReference type="EMBL" id="RQHW01000042">
    <property type="protein sequence ID" value="TGN18864.1"/>
    <property type="molecule type" value="Genomic_DNA"/>
</dbReference>
<dbReference type="SMART" id="SM00044">
    <property type="entry name" value="CYCc"/>
    <property type="match status" value="1"/>
</dbReference>
<dbReference type="SUPFAM" id="SSF55073">
    <property type="entry name" value="Nucleotide cyclase"/>
    <property type="match status" value="1"/>
</dbReference>
<feature type="transmembrane region" description="Helical" evidence="1">
    <location>
        <begin position="203"/>
        <end position="221"/>
    </location>
</feature>
<dbReference type="GO" id="GO:0035556">
    <property type="term" value="P:intracellular signal transduction"/>
    <property type="evidence" value="ECO:0007669"/>
    <property type="project" value="InterPro"/>
</dbReference>
<evidence type="ECO:0000259" key="2">
    <source>
        <dbReference type="PROSITE" id="PS50125"/>
    </source>
</evidence>
<dbReference type="InterPro" id="IPR029787">
    <property type="entry name" value="Nucleotide_cyclase"/>
</dbReference>